<sequence>MRPRVGHIQFLNCLPLYYGLVKNQQILLDIELIKGTPTELNRKLLARELDISPISSIEYAQNHHDLLLLPDLTVSADGPVNSIYLVSQVPITELDGKRIALTNTSATSVNLLKIIIQQKYNFRCEYFVCPPDLPSMLLEGEAALLIGDHALRAFYQKPPGLYFYDLGVEWKEFTGHKMVYAVWAVRKEFAQEKPHLVQRVYEAFISSMQYSIKHLEEIVKDAARWEIYTPEFLTHYFRGLEFSFDEEHKKGLLSYYECLAKQGIIKPIHQLNFIEVK</sequence>
<reference evidence="5 6" key="1">
    <citation type="journal article" date="2019" name="Front. Microbiol.">
        <title>Thermoanaerosceptrum fracticalcis gen. nov. sp. nov., a Novel Fumarate-Fermenting Microorganism From a Deep Fractured Carbonate Aquifer of the US Great Basin.</title>
        <authorList>
            <person name="Hamilton-Brehm S.D."/>
            <person name="Stewart L.E."/>
            <person name="Zavarin M."/>
            <person name="Caldwell M."/>
            <person name="Lawson P.A."/>
            <person name="Onstott T.C."/>
            <person name="Grzymski J."/>
            <person name="Neveux I."/>
            <person name="Lollar B.S."/>
            <person name="Russell C.E."/>
            <person name="Moser D.P."/>
        </authorList>
    </citation>
    <scope>NUCLEOTIDE SEQUENCE [LARGE SCALE GENOMIC DNA]</scope>
    <source>
        <strain evidence="5 6">DRI-13</strain>
    </source>
</reference>
<dbReference type="PANTHER" id="PTHR37690:SF1">
    <property type="entry name" value="CHORISMATE DEHYDRATASE"/>
    <property type="match status" value="1"/>
</dbReference>
<organism evidence="5 6">
    <name type="scientific">Thermanaerosceptrum fracticalcis</name>
    <dbReference type="NCBI Taxonomy" id="1712410"/>
    <lineage>
        <taxon>Bacteria</taxon>
        <taxon>Bacillati</taxon>
        <taxon>Bacillota</taxon>
        <taxon>Clostridia</taxon>
        <taxon>Eubacteriales</taxon>
        <taxon>Peptococcaceae</taxon>
        <taxon>Thermanaerosceptrum</taxon>
    </lineage>
</organism>
<evidence type="ECO:0000313" key="5">
    <source>
        <dbReference type="EMBL" id="QNB47329.1"/>
    </source>
</evidence>
<dbReference type="EC" id="4.2.1.151" evidence="4"/>
<comment type="pathway">
    <text evidence="1 4">Quinol/quinone metabolism; menaquinone biosynthesis.</text>
</comment>
<keyword evidence="3 4" id="KW-0456">Lyase</keyword>
<proteinExistence type="inferred from homology"/>
<dbReference type="KEGG" id="tfr:BR63_14135"/>
<dbReference type="GO" id="GO:0009234">
    <property type="term" value="P:menaquinone biosynthetic process"/>
    <property type="evidence" value="ECO:0007669"/>
    <property type="project" value="UniProtKB-UniRule"/>
</dbReference>
<dbReference type="HAMAP" id="MF_00995">
    <property type="entry name" value="MqnA"/>
    <property type="match status" value="1"/>
</dbReference>
<keyword evidence="6" id="KW-1185">Reference proteome</keyword>
<dbReference type="SUPFAM" id="SSF53850">
    <property type="entry name" value="Periplasmic binding protein-like II"/>
    <property type="match status" value="1"/>
</dbReference>
<keyword evidence="2 4" id="KW-0474">Menaquinone biosynthesis</keyword>
<evidence type="ECO:0000256" key="1">
    <source>
        <dbReference type="ARBA" id="ARBA00004863"/>
    </source>
</evidence>
<dbReference type="UniPathway" id="UPA00079"/>
<dbReference type="PANTHER" id="PTHR37690">
    <property type="entry name" value="CHORISMATE DEHYDRATASE"/>
    <property type="match status" value="1"/>
</dbReference>
<dbReference type="OrthoDB" id="9810112at2"/>
<comment type="function">
    <text evidence="4">Catalyzes the dehydration of chorismate into 3-[(1-carboxyvinyl)oxy]benzoate, a step in the biosynthesis of menaquinone (MK, vitamin K2).</text>
</comment>
<dbReference type="InterPro" id="IPR030868">
    <property type="entry name" value="MqnA"/>
</dbReference>
<gene>
    <name evidence="4" type="primary">mqnA</name>
    <name evidence="5" type="ORF">BR63_14135</name>
</gene>
<dbReference type="AlphaFoldDB" id="A0A7G6E5H5"/>
<comment type="similarity">
    <text evidence="4">Belongs to the MqnA/MqnD family. MqnA subfamily.</text>
</comment>
<accession>A0A7G6E5H5</accession>
<dbReference type="EMBL" id="CP045798">
    <property type="protein sequence ID" value="QNB47329.1"/>
    <property type="molecule type" value="Genomic_DNA"/>
</dbReference>
<evidence type="ECO:0000256" key="4">
    <source>
        <dbReference type="HAMAP-Rule" id="MF_00995"/>
    </source>
</evidence>
<dbReference type="CDD" id="cd13634">
    <property type="entry name" value="PBP2_Sco4506"/>
    <property type="match status" value="1"/>
</dbReference>
<evidence type="ECO:0000313" key="6">
    <source>
        <dbReference type="Proteomes" id="UP000515847"/>
    </source>
</evidence>
<dbReference type="RefSeq" id="WP_034421299.1">
    <property type="nucleotide sequence ID" value="NZ_CP045798.1"/>
</dbReference>
<dbReference type="Pfam" id="PF02621">
    <property type="entry name" value="VitK2_biosynth"/>
    <property type="match status" value="1"/>
</dbReference>
<evidence type="ECO:0000256" key="3">
    <source>
        <dbReference type="ARBA" id="ARBA00023239"/>
    </source>
</evidence>
<dbReference type="InterPro" id="IPR003773">
    <property type="entry name" value="Menaquinone_biosynth"/>
</dbReference>
<name>A0A7G6E5H5_THEFR</name>
<comment type="catalytic activity">
    <reaction evidence="4">
        <text>chorismate = 3-[(1-carboxyvinyl)-oxy]benzoate + H2O</text>
        <dbReference type="Rhea" id="RHEA:40051"/>
        <dbReference type="ChEBI" id="CHEBI:15377"/>
        <dbReference type="ChEBI" id="CHEBI:29748"/>
        <dbReference type="ChEBI" id="CHEBI:76981"/>
        <dbReference type="EC" id="4.2.1.151"/>
    </reaction>
</comment>
<dbReference type="Proteomes" id="UP000515847">
    <property type="component" value="Chromosome"/>
</dbReference>
<evidence type="ECO:0000256" key="2">
    <source>
        <dbReference type="ARBA" id="ARBA00022428"/>
    </source>
</evidence>
<dbReference type="Gene3D" id="3.40.190.10">
    <property type="entry name" value="Periplasmic binding protein-like II"/>
    <property type="match status" value="2"/>
</dbReference>
<dbReference type="GO" id="GO:0016836">
    <property type="term" value="F:hydro-lyase activity"/>
    <property type="evidence" value="ECO:0007669"/>
    <property type="project" value="UniProtKB-UniRule"/>
</dbReference>
<protein>
    <recommendedName>
        <fullName evidence="4">Chorismate dehydratase</fullName>
        <ecNumber evidence="4">4.2.1.151</ecNumber>
    </recommendedName>
    <alternativeName>
        <fullName evidence="4">Menaquinone biosynthetic enzyme MqnA</fullName>
    </alternativeName>
</protein>